<evidence type="ECO:0000313" key="1">
    <source>
        <dbReference type="EMBL" id="GGB07652.1"/>
    </source>
</evidence>
<accession>A0A8J2XU14</accession>
<organism evidence="1 2">
    <name type="scientific">Puia dinghuensis</name>
    <dbReference type="NCBI Taxonomy" id="1792502"/>
    <lineage>
        <taxon>Bacteria</taxon>
        <taxon>Pseudomonadati</taxon>
        <taxon>Bacteroidota</taxon>
        <taxon>Chitinophagia</taxon>
        <taxon>Chitinophagales</taxon>
        <taxon>Chitinophagaceae</taxon>
        <taxon>Puia</taxon>
    </lineage>
</organism>
<dbReference type="AlphaFoldDB" id="A0A8J2XU14"/>
<sequence length="284" mass="30856">MSGMNDISNELRSLSEHVASISRETPYRVADDYFADFAARVLIRIKTQHKPVTFNVPEGYFEGFAQSVLARIKAGAGKDSGSTTIPGREDSPAVSVEEELATLSPLLAGVRGIQPYRIPDGYFQELSPILTVARDLNPYTVPEEYFHQLPAEIEAKLPEPQVKKKQGKVIALGGRRANWLKYSVAAVVAGLILTVGWLRLHVSGGTDKGAPADVVAGMLPKASDEELQRYLDDQDTTLAQPVNNLATAMDFSEGDLKNLLGDVSDGELKQYMEEHGGANDLATN</sequence>
<reference evidence="1" key="1">
    <citation type="journal article" date="2014" name="Int. J. Syst. Evol. Microbiol.">
        <title>Complete genome sequence of Corynebacterium casei LMG S-19264T (=DSM 44701T), isolated from a smear-ripened cheese.</title>
        <authorList>
            <consortium name="US DOE Joint Genome Institute (JGI-PGF)"/>
            <person name="Walter F."/>
            <person name="Albersmeier A."/>
            <person name="Kalinowski J."/>
            <person name="Ruckert C."/>
        </authorList>
    </citation>
    <scope>NUCLEOTIDE SEQUENCE</scope>
    <source>
        <strain evidence="1">CGMCC 1.15448</strain>
    </source>
</reference>
<name>A0A8J2XU14_9BACT</name>
<protein>
    <submittedName>
        <fullName evidence="1">Uncharacterized protein</fullName>
    </submittedName>
</protein>
<reference evidence="1" key="2">
    <citation type="submission" date="2020-09" db="EMBL/GenBank/DDBJ databases">
        <authorList>
            <person name="Sun Q."/>
            <person name="Zhou Y."/>
        </authorList>
    </citation>
    <scope>NUCLEOTIDE SEQUENCE</scope>
    <source>
        <strain evidence="1">CGMCC 1.15448</strain>
    </source>
</reference>
<proteinExistence type="predicted"/>
<gene>
    <name evidence="1" type="ORF">GCM10011511_33960</name>
</gene>
<dbReference type="EMBL" id="BMJC01000003">
    <property type="protein sequence ID" value="GGB07652.1"/>
    <property type="molecule type" value="Genomic_DNA"/>
</dbReference>
<dbReference type="Proteomes" id="UP000607559">
    <property type="component" value="Unassembled WGS sequence"/>
</dbReference>
<comment type="caution">
    <text evidence="1">The sequence shown here is derived from an EMBL/GenBank/DDBJ whole genome shotgun (WGS) entry which is preliminary data.</text>
</comment>
<evidence type="ECO:0000313" key="2">
    <source>
        <dbReference type="Proteomes" id="UP000607559"/>
    </source>
</evidence>
<keyword evidence="2" id="KW-1185">Reference proteome</keyword>